<dbReference type="GeneID" id="92097041"/>
<dbReference type="RefSeq" id="XP_066710126.1">
    <property type="nucleotide sequence ID" value="XM_066863978.1"/>
</dbReference>
<name>A0ABR1TCL0_9PEZI</name>
<keyword evidence="2" id="KW-1185">Reference proteome</keyword>
<organism evidence="1 2">
    <name type="scientific">Apiospora phragmitis</name>
    <dbReference type="NCBI Taxonomy" id="2905665"/>
    <lineage>
        <taxon>Eukaryota</taxon>
        <taxon>Fungi</taxon>
        <taxon>Dikarya</taxon>
        <taxon>Ascomycota</taxon>
        <taxon>Pezizomycotina</taxon>
        <taxon>Sordariomycetes</taxon>
        <taxon>Xylariomycetidae</taxon>
        <taxon>Amphisphaeriales</taxon>
        <taxon>Apiosporaceae</taxon>
        <taxon>Apiospora</taxon>
    </lineage>
</organism>
<reference evidence="1 2" key="1">
    <citation type="submission" date="2023-01" db="EMBL/GenBank/DDBJ databases">
        <title>Analysis of 21 Apiospora genomes using comparative genomics revels a genus with tremendous synthesis potential of carbohydrate active enzymes and secondary metabolites.</title>
        <authorList>
            <person name="Sorensen T."/>
        </authorList>
    </citation>
    <scope>NUCLEOTIDE SEQUENCE [LARGE SCALE GENOMIC DNA]</scope>
    <source>
        <strain evidence="1 2">CBS 135458</strain>
    </source>
</reference>
<comment type="caution">
    <text evidence="1">The sequence shown here is derived from an EMBL/GenBank/DDBJ whole genome shotgun (WGS) entry which is preliminary data.</text>
</comment>
<evidence type="ECO:0000313" key="2">
    <source>
        <dbReference type="Proteomes" id="UP001480595"/>
    </source>
</evidence>
<dbReference type="EMBL" id="JAQQWL010000012">
    <property type="protein sequence ID" value="KAK8043731.1"/>
    <property type="molecule type" value="Genomic_DNA"/>
</dbReference>
<accession>A0ABR1TCL0</accession>
<gene>
    <name evidence="1" type="ORF">PG994_012569</name>
</gene>
<dbReference type="Proteomes" id="UP001480595">
    <property type="component" value="Unassembled WGS sequence"/>
</dbReference>
<protein>
    <submittedName>
        <fullName evidence="1">Uncharacterized protein</fullName>
    </submittedName>
</protein>
<sequence>MPASSSNGPENLYNTLYLVLVRNILIAVLPLHTYSGPDAGRDARCTTLDARTTINAMQNMSEGTYPKATMLALEPNLFPNTAAQVVMTKKTKLWYRSLSCRWCAYKERQHPMTKHDPSTVSSPGKEDGCHRALAWTPDDTDSRLVDVTTDRRTHDKTFLAINNRGGAWNITEEPIDSTGTGAFDGRHWVSFPRGFVGVCAPRIPALLAVASIFAVEFERIRSRAPLFHELLQLAPTSTGRFSDRSGSPSLSPPGSFVFEYMGGGRELPPYRDCRSDISLQSEEMLEEEQAFNVEGNVNLDLEAAPGGRQRRL</sequence>
<proteinExistence type="predicted"/>
<evidence type="ECO:0000313" key="1">
    <source>
        <dbReference type="EMBL" id="KAK8043731.1"/>
    </source>
</evidence>